<dbReference type="Proteomes" id="UP000035681">
    <property type="component" value="Unplaced"/>
</dbReference>
<keyword evidence="1" id="KW-0472">Membrane</keyword>
<evidence type="ECO:0000313" key="2">
    <source>
        <dbReference type="Proteomes" id="UP000035681"/>
    </source>
</evidence>
<keyword evidence="1" id="KW-1133">Transmembrane helix</keyword>
<organism evidence="3">
    <name type="scientific">Strongyloides stercoralis</name>
    <name type="common">Threadworm</name>
    <dbReference type="NCBI Taxonomy" id="6248"/>
    <lineage>
        <taxon>Eukaryota</taxon>
        <taxon>Metazoa</taxon>
        <taxon>Ecdysozoa</taxon>
        <taxon>Nematoda</taxon>
        <taxon>Chromadorea</taxon>
        <taxon>Rhabditida</taxon>
        <taxon>Tylenchina</taxon>
        <taxon>Panagrolaimomorpha</taxon>
        <taxon>Strongyloidoidea</taxon>
        <taxon>Strongyloididae</taxon>
        <taxon>Strongyloides</taxon>
    </lineage>
</organism>
<dbReference type="WBParaSite" id="SSTP_0001079900.1">
    <property type="protein sequence ID" value="SSTP_0001079900.1"/>
    <property type="gene ID" value="SSTP_0001079900"/>
</dbReference>
<protein>
    <submittedName>
        <fullName evidence="4">Nematode cuticle collagen N-terminal domain-containing protein</fullName>
    </submittedName>
</protein>
<keyword evidence="2" id="KW-1185">Reference proteome</keyword>
<sequence length="183" mass="20940">MNAMTLKFYIFIITIFLYFYSSPINGYYLESLDNENEMITPSPYNSGSDTLIAKVITDEDNSKNGIPIVVEERSSNSPRLIGVVKAITDRQNPTMSRELIAMIDDEAKSAARYLKTLNNLRQSVILSSTPGGKEKKKRMTEDYLTDDYGFPLIKSWTEYSGGNRFKRGLPAYYDIDFDLDYSW</sequence>
<evidence type="ECO:0000313" key="3">
    <source>
        <dbReference type="WBParaSite" id="SSTP_0001079900.1"/>
    </source>
</evidence>
<feature type="transmembrane region" description="Helical" evidence="1">
    <location>
        <begin position="6"/>
        <end position="29"/>
    </location>
</feature>
<evidence type="ECO:0000256" key="1">
    <source>
        <dbReference type="SAM" id="Phobius"/>
    </source>
</evidence>
<keyword evidence="1" id="KW-0812">Transmembrane</keyword>
<proteinExistence type="predicted"/>
<dbReference type="WBParaSite" id="TCONS_00002167.p1">
    <property type="protein sequence ID" value="TCONS_00002167.p1"/>
    <property type="gene ID" value="XLOC_002059"/>
</dbReference>
<name>A0A0K0EMW1_STRER</name>
<reference evidence="3" key="1">
    <citation type="submission" date="2015-08" db="UniProtKB">
        <authorList>
            <consortium name="WormBaseParasite"/>
        </authorList>
    </citation>
    <scope>IDENTIFICATION</scope>
</reference>
<accession>A0A0K0EMW1</accession>
<evidence type="ECO:0000313" key="4">
    <source>
        <dbReference type="WBParaSite" id="TCONS_00002167.p1"/>
    </source>
</evidence>
<dbReference type="AlphaFoldDB" id="A0A0K0EMW1"/>